<evidence type="ECO:0000313" key="3">
    <source>
        <dbReference type="Proteomes" id="UP000009222"/>
    </source>
</evidence>
<dbReference type="InterPro" id="IPR005502">
    <property type="entry name" value="Ribosyl_crysJ1"/>
</dbReference>
<dbReference type="STRING" id="545695.TREAZ_1571"/>
<evidence type="ECO:0000256" key="1">
    <source>
        <dbReference type="PIRSR" id="PIRSR605502-1"/>
    </source>
</evidence>
<dbReference type="GO" id="GO:0046872">
    <property type="term" value="F:metal ion binding"/>
    <property type="evidence" value="ECO:0007669"/>
    <property type="project" value="UniProtKB-KW"/>
</dbReference>
<accession>F5YDY4</accession>
<gene>
    <name evidence="2" type="ordered locus">TREAZ_1571</name>
</gene>
<dbReference type="KEGG" id="taz:TREAZ_1571"/>
<dbReference type="InParanoid" id="F5YDY4"/>
<dbReference type="Gene3D" id="1.10.4080.10">
    <property type="entry name" value="ADP-ribosylation/Crystallin J1"/>
    <property type="match status" value="1"/>
</dbReference>
<evidence type="ECO:0000313" key="2">
    <source>
        <dbReference type="EMBL" id="AEF81942.1"/>
    </source>
</evidence>
<comment type="cofactor">
    <cofactor evidence="1">
        <name>Mg(2+)</name>
        <dbReference type="ChEBI" id="CHEBI:18420"/>
    </cofactor>
    <text evidence="1">Binds 2 magnesium ions per subunit.</text>
</comment>
<dbReference type="OrthoDB" id="9761704at2"/>
<dbReference type="Proteomes" id="UP000009222">
    <property type="component" value="Chromosome"/>
</dbReference>
<dbReference type="SUPFAM" id="SSF101478">
    <property type="entry name" value="ADP-ribosylglycohydrolase"/>
    <property type="match status" value="1"/>
</dbReference>
<keyword evidence="3" id="KW-1185">Reference proteome</keyword>
<dbReference type="EMBL" id="CP001841">
    <property type="protein sequence ID" value="AEF81942.1"/>
    <property type="molecule type" value="Genomic_DNA"/>
</dbReference>
<sequence length="450" mass="50269">MNHLWLTLSETVLIELEQSADEGRDVRAFADEAHLIHEMFGQGKLMEDEARRLLDKIREAPIASDFSFIEPNCLEGIKKARPGNRKTDNSGKPRGGELYDKIYGAWLARCAGCLLGQPVEGWRRGRITGLLKETDNYPVKKYISSNVGEALRAKYRIADEGNVYGSNKINWINNVLHMPEDDDTNYTILYLKTLETYGRNFTSDDVSASWLMNVPLLHVCTAERVAYHNFTNQITPPLSGSYYNAYREWIGAQIRADFFGYINPSDPETAAEYAWRDARISHVKNGIYGEMFVAAMLARAAIDSGIKDIIDAGLGEIPEKSRLTEGVKKVLAWYDEGINWEQAVERINQLWDESNGHHWCHTISNAMICTAGLLWGDGDLEKTIGITICAGFDTDCNAATTGSIIGMMKGAKGLSEQWIKPLGNKIKSGIDGFGLTEISELAERTVNLIQ</sequence>
<dbReference type="eggNOG" id="COG1397">
    <property type="taxonomic scope" value="Bacteria"/>
</dbReference>
<dbReference type="AlphaFoldDB" id="F5YDY4"/>
<keyword evidence="2" id="KW-0378">Hydrolase</keyword>
<feature type="binding site" evidence="1">
    <location>
        <position position="393"/>
    </location>
    <ligand>
        <name>Mg(2+)</name>
        <dbReference type="ChEBI" id="CHEBI:18420"/>
        <label>1</label>
    </ligand>
</feature>
<keyword evidence="1" id="KW-0479">Metal-binding</keyword>
<dbReference type="InterPro" id="IPR036705">
    <property type="entry name" value="Ribosyl_crysJ1_sf"/>
</dbReference>
<reference evidence="3" key="1">
    <citation type="submission" date="2009-12" db="EMBL/GenBank/DDBJ databases">
        <title>Complete sequence of Treponema azotonutricium strain ZAS-9.</title>
        <authorList>
            <person name="Tetu S.G."/>
            <person name="Matson E."/>
            <person name="Ren Q."/>
            <person name="Seshadri R."/>
            <person name="Elbourne L."/>
            <person name="Hassan K.A."/>
            <person name="Durkin A."/>
            <person name="Radune D."/>
            <person name="Mohamoud Y."/>
            <person name="Shay R."/>
            <person name="Jin S."/>
            <person name="Zhang X."/>
            <person name="Lucey K."/>
            <person name="Ballor N.R."/>
            <person name="Ottesen E."/>
            <person name="Rosenthal R."/>
            <person name="Allen A."/>
            <person name="Leadbetter J.R."/>
            <person name="Paulsen I.T."/>
        </authorList>
    </citation>
    <scope>NUCLEOTIDE SEQUENCE [LARGE SCALE GENOMIC DNA]</scope>
    <source>
        <strain evidence="3">ATCC BAA-888 / DSM 13862 / ZAS-9</strain>
    </source>
</reference>
<dbReference type="HOGENOM" id="CLU_033331_1_1_12"/>
<dbReference type="GO" id="GO:0016787">
    <property type="term" value="F:hydrolase activity"/>
    <property type="evidence" value="ECO:0007669"/>
    <property type="project" value="UniProtKB-KW"/>
</dbReference>
<feature type="binding site" evidence="1">
    <location>
        <position position="395"/>
    </location>
    <ligand>
        <name>Mg(2+)</name>
        <dbReference type="ChEBI" id="CHEBI:18420"/>
        <label>1</label>
    </ligand>
</feature>
<proteinExistence type="predicted"/>
<name>F5YDY4_LEAAZ</name>
<dbReference type="Pfam" id="PF03747">
    <property type="entry name" value="ADP_ribosyl_GH"/>
    <property type="match status" value="1"/>
</dbReference>
<protein>
    <submittedName>
        <fullName evidence="2">ADP-ribosylglycohydrolase family protein</fullName>
    </submittedName>
</protein>
<organism evidence="2 3">
    <name type="scientific">Leadbettera azotonutricia (strain ATCC BAA-888 / DSM 13862 / ZAS-9)</name>
    <name type="common">Treponema azotonutricium</name>
    <dbReference type="NCBI Taxonomy" id="545695"/>
    <lineage>
        <taxon>Bacteria</taxon>
        <taxon>Pseudomonadati</taxon>
        <taxon>Spirochaetota</taxon>
        <taxon>Spirochaetia</taxon>
        <taxon>Spirochaetales</taxon>
        <taxon>Breznakiellaceae</taxon>
        <taxon>Leadbettera</taxon>
    </lineage>
</organism>
<dbReference type="RefSeq" id="WP_015710446.1">
    <property type="nucleotide sequence ID" value="NC_015577.1"/>
</dbReference>
<keyword evidence="1" id="KW-0460">Magnesium</keyword>
<reference evidence="2 3" key="2">
    <citation type="journal article" date="2011" name="ISME J.">
        <title>RNA-seq reveals cooperative metabolic interactions between two termite-gut spirochete species in co-culture.</title>
        <authorList>
            <person name="Rosenthal A.Z."/>
            <person name="Matson E.G."/>
            <person name="Eldar A."/>
            <person name="Leadbetter J.R."/>
        </authorList>
    </citation>
    <scope>NUCLEOTIDE SEQUENCE [LARGE SCALE GENOMIC DNA]</scope>
    <source>
        <strain evidence="3">ATCC BAA-888 / DSM 13862 / ZAS-9</strain>
    </source>
</reference>